<proteinExistence type="inferred from homology"/>
<dbReference type="NCBIfam" id="TIGR00202">
    <property type="entry name" value="csrA"/>
    <property type="match status" value="1"/>
</dbReference>
<comment type="caution">
    <text evidence="6">The sequence shown here is derived from an EMBL/GenBank/DDBJ whole genome shotgun (WGS) entry which is preliminary data.</text>
</comment>
<dbReference type="GO" id="GO:0044781">
    <property type="term" value="P:bacterial-type flagellum organization"/>
    <property type="evidence" value="ECO:0007669"/>
    <property type="project" value="UniProtKB-KW"/>
</dbReference>
<evidence type="ECO:0000313" key="7">
    <source>
        <dbReference type="Proteomes" id="UP000534783"/>
    </source>
</evidence>
<dbReference type="EMBL" id="VTOW01000005">
    <property type="protein sequence ID" value="NKE73096.1"/>
    <property type="molecule type" value="Genomic_DNA"/>
</dbReference>
<evidence type="ECO:0000256" key="1">
    <source>
        <dbReference type="ARBA" id="ARBA00022490"/>
    </source>
</evidence>
<dbReference type="GO" id="GO:0006402">
    <property type="term" value="P:mRNA catabolic process"/>
    <property type="evidence" value="ECO:0007669"/>
    <property type="project" value="InterPro"/>
</dbReference>
<dbReference type="GO" id="GO:1902208">
    <property type="term" value="P:regulation of bacterial-type flagellum assembly"/>
    <property type="evidence" value="ECO:0007669"/>
    <property type="project" value="UniProtKB-UniRule"/>
</dbReference>
<dbReference type="InterPro" id="IPR036107">
    <property type="entry name" value="CsrA_sf"/>
</dbReference>
<dbReference type="Proteomes" id="UP000534783">
    <property type="component" value="Unassembled WGS sequence"/>
</dbReference>
<name>A0A7X6DTH2_9BACT</name>
<gene>
    <name evidence="5 6" type="primary">csrA</name>
    <name evidence="6" type="ORF">MNODULE_20275</name>
</gene>
<dbReference type="Gene3D" id="2.60.40.4380">
    <property type="entry name" value="Translational regulator CsrA"/>
    <property type="match status" value="1"/>
</dbReference>
<comment type="subunit">
    <text evidence="5">Homodimer; the beta-strands of each monomer intercalate to form a hydrophobic core, while the alpha-helices form wings that extend away from the core.</text>
</comment>
<evidence type="ECO:0000256" key="2">
    <source>
        <dbReference type="ARBA" id="ARBA00022491"/>
    </source>
</evidence>
<organism evidence="6 7">
    <name type="scientific">Candidatus Manganitrophus noduliformans</name>
    <dbReference type="NCBI Taxonomy" id="2606439"/>
    <lineage>
        <taxon>Bacteria</taxon>
        <taxon>Pseudomonadati</taxon>
        <taxon>Nitrospirota</taxon>
        <taxon>Nitrospiria</taxon>
        <taxon>Candidatus Troglogloeales</taxon>
        <taxon>Candidatus Manganitrophaceae</taxon>
        <taxon>Candidatus Manganitrophus</taxon>
    </lineage>
</organism>
<keyword evidence="5" id="KW-1005">Bacterial flagellum biogenesis</keyword>
<comment type="similarity">
    <text evidence="5">Belongs to the CsrA/RsmA family.</text>
</comment>
<dbReference type="AlphaFoldDB" id="A0A7X6DTH2"/>
<dbReference type="GO" id="GO:0006109">
    <property type="term" value="P:regulation of carbohydrate metabolic process"/>
    <property type="evidence" value="ECO:0007669"/>
    <property type="project" value="InterPro"/>
</dbReference>
<comment type="subcellular location">
    <subcellularLocation>
        <location evidence="5">Cytoplasm</location>
    </subcellularLocation>
</comment>
<dbReference type="GO" id="GO:0048027">
    <property type="term" value="F:mRNA 5'-UTR binding"/>
    <property type="evidence" value="ECO:0007669"/>
    <property type="project" value="UniProtKB-UniRule"/>
</dbReference>
<keyword evidence="4 5" id="KW-0694">RNA-binding</keyword>
<keyword evidence="1 5" id="KW-0963">Cytoplasm</keyword>
<dbReference type="PANTHER" id="PTHR34984">
    <property type="entry name" value="CARBON STORAGE REGULATOR"/>
    <property type="match status" value="1"/>
</dbReference>
<dbReference type="RefSeq" id="WP_168063042.1">
    <property type="nucleotide sequence ID" value="NZ_VTOW01000005.1"/>
</dbReference>
<dbReference type="HAMAP" id="MF_00167">
    <property type="entry name" value="CsrA"/>
    <property type="match status" value="1"/>
</dbReference>
<dbReference type="PANTHER" id="PTHR34984:SF1">
    <property type="entry name" value="CARBON STORAGE REGULATOR"/>
    <property type="match status" value="1"/>
</dbReference>
<accession>A0A7X6DTH2</accession>
<dbReference type="NCBIfam" id="NF002469">
    <property type="entry name" value="PRK01712.1"/>
    <property type="match status" value="1"/>
</dbReference>
<evidence type="ECO:0000256" key="4">
    <source>
        <dbReference type="ARBA" id="ARBA00022884"/>
    </source>
</evidence>
<sequence>MLVLTRKSGEGIIIGDQIRVVVIEVHGNQVRLGIEAPAGIKIYREEVLAKIMLENKKAAGVDPKQLKDILTKGVPPPEKGKGSKP</sequence>
<reference evidence="6 7" key="1">
    <citation type="journal article" date="2020" name="Nature">
        <title>Bacterial chemolithoautotrophy via manganese oxidation.</title>
        <authorList>
            <person name="Yu H."/>
            <person name="Leadbetter J.R."/>
        </authorList>
    </citation>
    <scope>NUCLEOTIDE SEQUENCE [LARGE SCALE GENOMIC DNA]</scope>
    <source>
        <strain evidence="6 7">Mn-1</strain>
    </source>
</reference>
<evidence type="ECO:0000256" key="3">
    <source>
        <dbReference type="ARBA" id="ARBA00022845"/>
    </source>
</evidence>
<evidence type="ECO:0000313" key="6">
    <source>
        <dbReference type="EMBL" id="NKE73096.1"/>
    </source>
</evidence>
<keyword evidence="2 5" id="KW-0678">Repressor</keyword>
<keyword evidence="7" id="KW-1185">Reference proteome</keyword>
<keyword evidence="3 5" id="KW-0810">Translation regulation</keyword>
<dbReference type="GO" id="GO:0045947">
    <property type="term" value="P:negative regulation of translational initiation"/>
    <property type="evidence" value="ECO:0007669"/>
    <property type="project" value="UniProtKB-UniRule"/>
</dbReference>
<dbReference type="GO" id="GO:0005829">
    <property type="term" value="C:cytosol"/>
    <property type="evidence" value="ECO:0007669"/>
    <property type="project" value="TreeGrafter"/>
</dbReference>
<dbReference type="SUPFAM" id="SSF117130">
    <property type="entry name" value="CsrA-like"/>
    <property type="match status" value="1"/>
</dbReference>
<dbReference type="InterPro" id="IPR003751">
    <property type="entry name" value="CsrA"/>
</dbReference>
<comment type="function">
    <text evidence="5">A translational regulator that binds mRNA to regulate translation initiation and/or mRNA stability. Usually binds in the 5'-UTR at or near the Shine-Dalgarno sequence preventing ribosome-binding, thus repressing translation. Its main target seems to be the major flagellin gene, while its function is anatagonized by FliW.</text>
</comment>
<dbReference type="Pfam" id="PF02599">
    <property type="entry name" value="CsrA"/>
    <property type="match status" value="1"/>
</dbReference>
<protein>
    <recommendedName>
        <fullName evidence="5">Translational regulator CsrA</fullName>
    </recommendedName>
</protein>
<dbReference type="FunFam" id="2.60.40.4380:FF:000002">
    <property type="entry name" value="Translational regulator CsrA"/>
    <property type="match status" value="1"/>
</dbReference>
<evidence type="ECO:0000256" key="5">
    <source>
        <dbReference type="HAMAP-Rule" id="MF_00167"/>
    </source>
</evidence>